<keyword evidence="4" id="KW-0249">Electron transport</keyword>
<keyword evidence="2" id="KW-0001">2Fe-2S</keyword>
<dbReference type="EMBL" id="AGYT01000019">
    <property type="protein sequence ID" value="ENY99985.1"/>
    <property type="molecule type" value="Genomic_DNA"/>
</dbReference>
<evidence type="ECO:0000256" key="2">
    <source>
        <dbReference type="ARBA" id="ARBA00022714"/>
    </source>
</evidence>
<evidence type="ECO:0000256" key="3">
    <source>
        <dbReference type="ARBA" id="ARBA00022723"/>
    </source>
</evidence>
<dbReference type="GO" id="GO:0051537">
    <property type="term" value="F:2 iron, 2 sulfur cluster binding"/>
    <property type="evidence" value="ECO:0007669"/>
    <property type="project" value="UniProtKB-KW"/>
</dbReference>
<sequence>MEDKIICGCYKVTKNTIVDAIKNGAETVEKVGEVTKAGTGCGNCKNSIQAIIDEVKGNEIVCGCYKVTKAQIIDAIKNGANTVEKVGEVTKAGTGCGNCKNSIQAIIDEVNGSSPKKEKGFFKRFFCK</sequence>
<accession>N9WAD4</accession>
<keyword evidence="3" id="KW-0479">Metal-binding</keyword>
<dbReference type="PANTHER" id="PTHR37424">
    <property type="entry name" value="BACTERIOFERRITIN-ASSOCIATED FERREDOXIN"/>
    <property type="match status" value="1"/>
</dbReference>
<reference evidence="10 11" key="1">
    <citation type="submission" date="2013-01" db="EMBL/GenBank/DDBJ databases">
        <title>The Genome Sequence of Clostridium colicanis 209318.</title>
        <authorList>
            <consortium name="The Broad Institute Genome Sequencing Platform"/>
            <person name="Earl A."/>
            <person name="Ward D."/>
            <person name="Feldgarden M."/>
            <person name="Gevers D."/>
            <person name="Courvalin P."/>
            <person name="Lambert T."/>
            <person name="Walker B."/>
            <person name="Young S.K."/>
            <person name="Zeng Q."/>
            <person name="Gargeya S."/>
            <person name="Fitzgerald M."/>
            <person name="Haas B."/>
            <person name="Abouelleil A."/>
            <person name="Alvarado L."/>
            <person name="Arachchi H.M."/>
            <person name="Berlin A.M."/>
            <person name="Chapman S.B."/>
            <person name="Dewar J."/>
            <person name="Goldberg J."/>
            <person name="Griggs A."/>
            <person name="Gujja S."/>
            <person name="Hansen M."/>
            <person name="Howarth C."/>
            <person name="Imamovic A."/>
            <person name="Larimer J."/>
            <person name="McCowan C."/>
            <person name="Murphy C."/>
            <person name="Neiman D."/>
            <person name="Pearson M."/>
            <person name="Priest M."/>
            <person name="Roberts A."/>
            <person name="Saif S."/>
            <person name="Shea T."/>
            <person name="Sisk P."/>
            <person name="Sykes S."/>
            <person name="Wortman J."/>
            <person name="Nusbaum C."/>
            <person name="Birren B."/>
        </authorList>
    </citation>
    <scope>NUCLEOTIDE SEQUENCE [LARGE SCALE GENOMIC DNA]</scope>
    <source>
        <strain evidence="10 11">209318</strain>
    </source>
</reference>
<name>N9WAD4_9CLOT</name>
<feature type="domain" description="BFD-like [2Fe-2S]-binding" evidence="9">
    <location>
        <begin position="60"/>
        <end position="109"/>
    </location>
</feature>
<feature type="domain" description="BFD-like [2Fe-2S]-binding" evidence="9">
    <location>
        <begin position="5"/>
        <end position="54"/>
    </location>
</feature>
<evidence type="ECO:0000313" key="11">
    <source>
        <dbReference type="Proteomes" id="UP000013097"/>
    </source>
</evidence>
<protein>
    <recommendedName>
        <fullName evidence="7">Bacterioferritin-associated ferredoxin</fullName>
    </recommendedName>
</protein>
<dbReference type="PATRIC" id="fig|999411.4.peg.3035"/>
<organism evidence="10 11">
    <name type="scientific">Clostridium thermobutyricum</name>
    <dbReference type="NCBI Taxonomy" id="29372"/>
    <lineage>
        <taxon>Bacteria</taxon>
        <taxon>Bacillati</taxon>
        <taxon>Bacillota</taxon>
        <taxon>Clostridia</taxon>
        <taxon>Eubacteriales</taxon>
        <taxon>Clostridiaceae</taxon>
        <taxon>Clostridium</taxon>
    </lineage>
</organism>
<dbReference type="HOGENOM" id="CLU_1955783_0_0_9"/>
<comment type="similarity">
    <text evidence="8">Belongs to the Bfd family.</text>
</comment>
<evidence type="ECO:0000256" key="8">
    <source>
        <dbReference type="ARBA" id="ARBA00046332"/>
    </source>
</evidence>
<proteinExistence type="inferred from homology"/>
<dbReference type="RefSeq" id="WP_002599562.1">
    <property type="nucleotide sequence ID" value="NZ_KB850958.1"/>
</dbReference>
<dbReference type="Proteomes" id="UP000013097">
    <property type="component" value="Unassembled WGS sequence"/>
</dbReference>
<evidence type="ECO:0000259" key="9">
    <source>
        <dbReference type="Pfam" id="PF04324"/>
    </source>
</evidence>
<dbReference type="InterPro" id="IPR052371">
    <property type="entry name" value="BFD-associated_ferredoxin"/>
</dbReference>
<comment type="caution">
    <text evidence="10">The sequence shown here is derived from an EMBL/GenBank/DDBJ whole genome shotgun (WGS) entry which is preliminary data.</text>
</comment>
<dbReference type="Pfam" id="PF04324">
    <property type="entry name" value="Fer2_BFD"/>
    <property type="match status" value="2"/>
</dbReference>
<gene>
    <name evidence="10" type="ORF">HMPREF1092_03122</name>
</gene>
<evidence type="ECO:0000256" key="4">
    <source>
        <dbReference type="ARBA" id="ARBA00022982"/>
    </source>
</evidence>
<evidence type="ECO:0000256" key="1">
    <source>
        <dbReference type="ARBA" id="ARBA00022448"/>
    </source>
</evidence>
<dbReference type="Gene3D" id="1.10.10.1100">
    <property type="entry name" value="BFD-like [2Fe-2S]-binding domain"/>
    <property type="match status" value="2"/>
</dbReference>
<dbReference type="PANTHER" id="PTHR37424:SF1">
    <property type="entry name" value="BACTERIOFERRITIN-ASSOCIATED FERREDOXIN"/>
    <property type="match status" value="1"/>
</dbReference>
<evidence type="ECO:0000313" key="10">
    <source>
        <dbReference type="EMBL" id="ENY99985.1"/>
    </source>
</evidence>
<evidence type="ECO:0000256" key="7">
    <source>
        <dbReference type="ARBA" id="ARBA00039386"/>
    </source>
</evidence>
<dbReference type="eggNOG" id="COG1251">
    <property type="taxonomic scope" value="Bacteria"/>
</dbReference>
<evidence type="ECO:0000256" key="6">
    <source>
        <dbReference type="ARBA" id="ARBA00023014"/>
    </source>
</evidence>
<dbReference type="InterPro" id="IPR007419">
    <property type="entry name" value="BFD-like_2Fe2S-bd_dom"/>
</dbReference>
<keyword evidence="11" id="KW-1185">Reference proteome</keyword>
<dbReference type="InterPro" id="IPR041854">
    <property type="entry name" value="BFD-like_2Fe2S-bd_dom_sf"/>
</dbReference>
<dbReference type="GO" id="GO:0046872">
    <property type="term" value="F:metal ion binding"/>
    <property type="evidence" value="ECO:0007669"/>
    <property type="project" value="UniProtKB-KW"/>
</dbReference>
<keyword evidence="6" id="KW-0411">Iron-sulfur</keyword>
<dbReference type="AlphaFoldDB" id="N9WAD4"/>
<evidence type="ECO:0000256" key="5">
    <source>
        <dbReference type="ARBA" id="ARBA00023004"/>
    </source>
</evidence>
<keyword evidence="5" id="KW-0408">Iron</keyword>
<keyword evidence="1" id="KW-0813">Transport</keyword>